<keyword evidence="2 7" id="KW-0813">Transport</keyword>
<organism evidence="9 10">
    <name type="scientific">Sphingobacterium mizutaii</name>
    <dbReference type="NCBI Taxonomy" id="1010"/>
    <lineage>
        <taxon>Bacteria</taxon>
        <taxon>Pseudomonadati</taxon>
        <taxon>Bacteroidota</taxon>
        <taxon>Sphingobacteriia</taxon>
        <taxon>Sphingobacteriales</taxon>
        <taxon>Sphingobacteriaceae</taxon>
        <taxon>Sphingobacterium</taxon>
    </lineage>
</organism>
<gene>
    <name evidence="9" type="ORF">SAMEA4412673_02118</name>
</gene>
<evidence type="ECO:0000256" key="2">
    <source>
        <dbReference type="ARBA" id="ARBA00022448"/>
    </source>
</evidence>
<dbReference type="AlphaFoldDB" id="A0AAJ4XBA7"/>
<dbReference type="InterPro" id="IPR037066">
    <property type="entry name" value="Plug_dom_sf"/>
</dbReference>
<dbReference type="Pfam" id="PF13715">
    <property type="entry name" value="CarbopepD_reg_2"/>
    <property type="match status" value="1"/>
</dbReference>
<evidence type="ECO:0000313" key="9">
    <source>
        <dbReference type="EMBL" id="SNV50628.1"/>
    </source>
</evidence>
<name>A0AAJ4XBA7_9SPHI</name>
<dbReference type="InterPro" id="IPR023996">
    <property type="entry name" value="TonB-dep_OMP_SusC/RagA"/>
</dbReference>
<evidence type="ECO:0000256" key="7">
    <source>
        <dbReference type="PROSITE-ProRule" id="PRU01360"/>
    </source>
</evidence>
<dbReference type="Pfam" id="PF07715">
    <property type="entry name" value="Plug"/>
    <property type="match status" value="1"/>
</dbReference>
<dbReference type="SUPFAM" id="SSF56935">
    <property type="entry name" value="Porins"/>
    <property type="match status" value="1"/>
</dbReference>
<reference evidence="9 10" key="1">
    <citation type="submission" date="2017-06" db="EMBL/GenBank/DDBJ databases">
        <authorList>
            <consortium name="Pathogen Informatics"/>
        </authorList>
    </citation>
    <scope>NUCLEOTIDE SEQUENCE [LARGE SCALE GENOMIC DNA]</scope>
    <source>
        <strain evidence="9 10">NCTC12149</strain>
    </source>
</reference>
<dbReference type="FunFam" id="2.170.130.10:FF:000008">
    <property type="entry name" value="SusC/RagA family TonB-linked outer membrane protein"/>
    <property type="match status" value="1"/>
</dbReference>
<evidence type="ECO:0000256" key="4">
    <source>
        <dbReference type="ARBA" id="ARBA00022692"/>
    </source>
</evidence>
<dbReference type="NCBIfam" id="TIGR04057">
    <property type="entry name" value="SusC_RagA_signa"/>
    <property type="match status" value="1"/>
</dbReference>
<dbReference type="EMBL" id="LT906468">
    <property type="protein sequence ID" value="SNV50628.1"/>
    <property type="molecule type" value="Genomic_DNA"/>
</dbReference>
<dbReference type="Gene3D" id="2.60.40.1120">
    <property type="entry name" value="Carboxypeptidase-like, regulatory domain"/>
    <property type="match status" value="1"/>
</dbReference>
<comment type="similarity">
    <text evidence="7">Belongs to the TonB-dependent receptor family.</text>
</comment>
<keyword evidence="5 7" id="KW-0472">Membrane</keyword>
<dbReference type="Gene3D" id="2.170.130.10">
    <property type="entry name" value="TonB-dependent receptor, plug domain"/>
    <property type="match status" value="1"/>
</dbReference>
<feature type="domain" description="TonB-dependent receptor plug" evidence="8">
    <location>
        <begin position="114"/>
        <end position="219"/>
    </location>
</feature>
<dbReference type="Proteomes" id="UP000215355">
    <property type="component" value="Chromosome 1"/>
</dbReference>
<protein>
    <submittedName>
        <fullName evidence="9">Outer membrane cobalamin receptor protein</fullName>
    </submittedName>
</protein>
<dbReference type="InterPro" id="IPR023997">
    <property type="entry name" value="TonB-dep_OMP_SusC/RagA_CS"/>
</dbReference>
<keyword evidence="6 7" id="KW-0998">Cell outer membrane</keyword>
<accession>A0AAJ4XBA7</accession>
<comment type="subcellular location">
    <subcellularLocation>
        <location evidence="1 7">Cell outer membrane</location>
        <topology evidence="1 7">Multi-pass membrane protein</topology>
    </subcellularLocation>
</comment>
<evidence type="ECO:0000256" key="5">
    <source>
        <dbReference type="ARBA" id="ARBA00023136"/>
    </source>
</evidence>
<keyword evidence="4 7" id="KW-0812">Transmembrane</keyword>
<dbReference type="InterPro" id="IPR012910">
    <property type="entry name" value="Plug_dom"/>
</dbReference>
<evidence type="ECO:0000256" key="1">
    <source>
        <dbReference type="ARBA" id="ARBA00004571"/>
    </source>
</evidence>
<sequence>MRKLFTLTFVFLISFTWLYGQNKTVTGTVKDSQSMMALPGVSVSISGKSGGAQTDEAGRFSLEASSTDSLVFSFIGYLSQTIAVGDKDQINVFLDDENMALEEVVVVGYGTQKKVDLTGSIGSVKAEEIVKQPAMSAMQSIQGKVAGLNVTASEAPGSTPQVTIRGLGTALGGRNPLYIVDGFPTDNLNSINPADIESINVLKDASSASIYGVRAANGVIMVTTKKGRVGSVKIGYEGYAGMKNMLNRVKMADASQYIQYYNENIQGIGRGTLLASSQANNTDWFDEILQNGTVFNNSINISGGSEIVDYFFSANNFTEQGIIDGSKFTRNTIRNNNTYKFLDNKLKFIQTLNLSFNKSTPKPFGAFNDAYRQTPLAPVMFDNGRYGTSIYNTTTGVAGYQTQPGEATGNLNSIGNPVYAIQRANQLLNNTRLQGGIEAEYQIFDFLKINSRIGGTKIFSNERSFTDIKDAWLNGSPLRTEADFNKLKNDNPNVTQYANNSLMYKKNEDFRWQWETFLTFDKNFNGHQINAVAGFSREKSNISNMLSGTGYDLPVLEQYWNIDMASADYTKVLNQTYYTPRALASYFGRVQYNYNSKYYATATIRRDGSSVFRNTGDYYATFPSFGLGWTISNEDFMKDNTVLNFLKLRANWGVLGNQDIPLNVSQLLTAEGSSNYNYVFGPGQDLVLGAAFGSPALPLTWEKTQETGIGLDFEMFNRKLSGSVDFYNKLNTNVLMNVQPILNSPFANNFYDHGGKVRNKGIEVILNWANSVSEDFNYNIGVNYSYNHNELTDVKAAYDGAIGGSLANGQITKQIKSGQPLYGWWMWETEGVWQNADEIANNPKYGTPRPGHLRYKDQNDDGVIDNRDKVFFGSYMPTSTYGVNLGINYKAIDFSLSGYGVAGNKIYNALKGTRINGGENITEDTFNNRWTADNKSNTNPGADRDSYASNYYLESGNYFRINNITLGYTFKKLYNSTSNMRLYFTAQNPFMFTKYTGFSPEIASDGNPALTSGIELSAYPTTRNFLFGINVQF</sequence>
<keyword evidence="3 7" id="KW-1134">Transmembrane beta strand</keyword>
<dbReference type="KEGG" id="smiz:4412673_02118"/>
<dbReference type="RefSeq" id="WP_093096464.1">
    <property type="nucleotide sequence ID" value="NZ_FNGK01000001.1"/>
</dbReference>
<dbReference type="GO" id="GO:0009279">
    <property type="term" value="C:cell outer membrane"/>
    <property type="evidence" value="ECO:0007669"/>
    <property type="project" value="UniProtKB-SubCell"/>
</dbReference>
<dbReference type="Gene3D" id="2.40.170.20">
    <property type="entry name" value="TonB-dependent receptor, beta-barrel domain"/>
    <property type="match status" value="1"/>
</dbReference>
<dbReference type="NCBIfam" id="TIGR04056">
    <property type="entry name" value="OMP_RagA_SusC"/>
    <property type="match status" value="1"/>
</dbReference>
<evidence type="ECO:0000259" key="8">
    <source>
        <dbReference type="Pfam" id="PF07715"/>
    </source>
</evidence>
<dbReference type="PROSITE" id="PS52016">
    <property type="entry name" value="TONB_DEPENDENT_REC_3"/>
    <property type="match status" value="1"/>
</dbReference>
<dbReference type="InterPro" id="IPR008969">
    <property type="entry name" value="CarboxyPept-like_regulatory"/>
</dbReference>
<dbReference type="InterPro" id="IPR039426">
    <property type="entry name" value="TonB-dep_rcpt-like"/>
</dbReference>
<dbReference type="InterPro" id="IPR036942">
    <property type="entry name" value="Beta-barrel_TonB_sf"/>
</dbReference>
<evidence type="ECO:0000256" key="6">
    <source>
        <dbReference type="ARBA" id="ARBA00023237"/>
    </source>
</evidence>
<evidence type="ECO:0000256" key="3">
    <source>
        <dbReference type="ARBA" id="ARBA00022452"/>
    </source>
</evidence>
<dbReference type="SUPFAM" id="SSF49464">
    <property type="entry name" value="Carboxypeptidase regulatory domain-like"/>
    <property type="match status" value="1"/>
</dbReference>
<proteinExistence type="inferred from homology"/>
<evidence type="ECO:0000313" key="10">
    <source>
        <dbReference type="Proteomes" id="UP000215355"/>
    </source>
</evidence>
<keyword evidence="9" id="KW-0675">Receptor</keyword>